<dbReference type="GO" id="GO:0006396">
    <property type="term" value="P:RNA processing"/>
    <property type="evidence" value="ECO:0007669"/>
    <property type="project" value="InterPro"/>
</dbReference>
<name>A0A2J8KXG7_PANTR</name>
<protein>
    <submittedName>
        <fullName evidence="2">EXOSC10 isoform 3</fullName>
    </submittedName>
</protein>
<gene>
    <name evidence="2" type="ORF">CK820_G0034979</name>
</gene>
<dbReference type="GO" id="GO:0000176">
    <property type="term" value="C:nuclear exosome (RNase complex)"/>
    <property type="evidence" value="ECO:0007669"/>
    <property type="project" value="InterPro"/>
</dbReference>
<comment type="caution">
    <text evidence="2">The sequence shown here is derived from an EMBL/GenBank/DDBJ whole genome shotgun (WGS) entry which is preliminary data.</text>
</comment>
<accession>A0A2J8KXG7</accession>
<organism evidence="2 3">
    <name type="scientific">Pan troglodytes</name>
    <name type="common">Chimpanzee</name>
    <dbReference type="NCBI Taxonomy" id="9598"/>
    <lineage>
        <taxon>Eukaryota</taxon>
        <taxon>Metazoa</taxon>
        <taxon>Chordata</taxon>
        <taxon>Craniata</taxon>
        <taxon>Vertebrata</taxon>
        <taxon>Euteleostomi</taxon>
        <taxon>Mammalia</taxon>
        <taxon>Eutheria</taxon>
        <taxon>Euarchontoglires</taxon>
        <taxon>Primates</taxon>
        <taxon>Haplorrhini</taxon>
        <taxon>Catarrhini</taxon>
        <taxon>Hominidae</taxon>
        <taxon>Pan</taxon>
    </lineage>
</organism>
<dbReference type="SMR" id="A0A2J8KXG7"/>
<feature type="domain" description="Exosome-associated factor Rrp6 N-terminal" evidence="1">
    <location>
        <begin position="44"/>
        <end position="124"/>
    </location>
</feature>
<dbReference type="EMBL" id="NBAG03000330">
    <property type="protein sequence ID" value="PNI39716.1"/>
    <property type="molecule type" value="Genomic_DNA"/>
</dbReference>
<sequence>MAPPSTREPRVLSATSATKSDGEMVLPGFPDADSFVKFALGSVVAVTKASGGLPQFGDEYDFYRSFPGFQAFCETQGDRLLQCMSRVMQYHGCRSNIKDRSKVTELEDKFDLLVDANDVILERV</sequence>
<dbReference type="AlphaFoldDB" id="A0A2J8KXG7"/>
<dbReference type="Proteomes" id="UP000236370">
    <property type="component" value="Unassembled WGS sequence"/>
</dbReference>
<dbReference type="InterPro" id="IPR012588">
    <property type="entry name" value="Exosome-assoc_fac_Rrp6_N"/>
</dbReference>
<evidence type="ECO:0000313" key="3">
    <source>
        <dbReference type="Proteomes" id="UP000236370"/>
    </source>
</evidence>
<dbReference type="Pfam" id="PF08066">
    <property type="entry name" value="PMC2NT"/>
    <property type="match status" value="1"/>
</dbReference>
<evidence type="ECO:0000313" key="2">
    <source>
        <dbReference type="EMBL" id="PNI39716.1"/>
    </source>
</evidence>
<proteinExistence type="predicted"/>
<evidence type="ECO:0000259" key="1">
    <source>
        <dbReference type="Pfam" id="PF08066"/>
    </source>
</evidence>
<reference evidence="2 3" key="1">
    <citation type="submission" date="2017-12" db="EMBL/GenBank/DDBJ databases">
        <title>High-resolution comparative analysis of great ape genomes.</title>
        <authorList>
            <person name="Pollen A."/>
            <person name="Hastie A."/>
            <person name="Hormozdiari F."/>
            <person name="Dougherty M."/>
            <person name="Liu R."/>
            <person name="Chaisson M."/>
            <person name="Hoppe E."/>
            <person name="Hill C."/>
            <person name="Pang A."/>
            <person name="Hillier L."/>
            <person name="Baker C."/>
            <person name="Armstrong J."/>
            <person name="Shendure J."/>
            <person name="Paten B."/>
            <person name="Wilson R."/>
            <person name="Chao H."/>
            <person name="Schneider V."/>
            <person name="Ventura M."/>
            <person name="Kronenberg Z."/>
            <person name="Murali S."/>
            <person name="Gordon D."/>
            <person name="Cantsilieris S."/>
            <person name="Munson K."/>
            <person name="Nelson B."/>
            <person name="Raja A."/>
            <person name="Underwood J."/>
            <person name="Diekhans M."/>
            <person name="Fiddes I."/>
            <person name="Haussler D."/>
            <person name="Eichler E."/>
        </authorList>
    </citation>
    <scope>NUCLEOTIDE SEQUENCE [LARGE SCALE GENOMIC DNA]</scope>
    <source>
        <strain evidence="2">Yerkes chimp pedigree #C0471</strain>
    </source>
</reference>